<evidence type="ECO:0000313" key="9">
    <source>
        <dbReference type="Proteomes" id="UP000032803"/>
    </source>
</evidence>
<dbReference type="STRING" id="449.LHA_1161"/>
<dbReference type="InterPro" id="IPR050445">
    <property type="entry name" value="Bact_polysacc_biosynth/exp"/>
</dbReference>
<keyword evidence="9" id="KW-1185">Reference proteome</keyword>
<dbReference type="InterPro" id="IPR003856">
    <property type="entry name" value="LPS_length_determ_N"/>
</dbReference>
<feature type="transmembrane region" description="Helical" evidence="6">
    <location>
        <begin position="26"/>
        <end position="45"/>
    </location>
</feature>
<dbReference type="GO" id="GO:0004713">
    <property type="term" value="F:protein tyrosine kinase activity"/>
    <property type="evidence" value="ECO:0007669"/>
    <property type="project" value="TreeGrafter"/>
</dbReference>
<dbReference type="Proteomes" id="UP000032803">
    <property type="component" value="Chromosome I"/>
</dbReference>
<dbReference type="PATRIC" id="fig|449.7.peg.3173"/>
<feature type="transmembrane region" description="Helical" evidence="6">
    <location>
        <begin position="322"/>
        <end position="341"/>
    </location>
</feature>
<evidence type="ECO:0000256" key="4">
    <source>
        <dbReference type="ARBA" id="ARBA00022989"/>
    </source>
</evidence>
<dbReference type="OrthoDB" id="8113255at2"/>
<gene>
    <name evidence="8" type="ORF">LHA_1161</name>
</gene>
<keyword evidence="3 6" id="KW-0812">Transmembrane</keyword>
<dbReference type="HOGENOM" id="CLU_060925_1_0_6"/>
<keyword evidence="5 6" id="KW-0472">Membrane</keyword>
<dbReference type="AlphaFoldDB" id="A0A0A8URT6"/>
<organism evidence="8 9">
    <name type="scientific">Legionella hackeliae</name>
    <dbReference type="NCBI Taxonomy" id="449"/>
    <lineage>
        <taxon>Bacteria</taxon>
        <taxon>Pseudomonadati</taxon>
        <taxon>Pseudomonadota</taxon>
        <taxon>Gammaproteobacteria</taxon>
        <taxon>Legionellales</taxon>
        <taxon>Legionellaceae</taxon>
        <taxon>Legionella</taxon>
    </lineage>
</organism>
<dbReference type="PANTHER" id="PTHR32309:SF13">
    <property type="entry name" value="FERRIC ENTEROBACTIN TRANSPORT PROTEIN FEPE"/>
    <property type="match status" value="1"/>
</dbReference>
<evidence type="ECO:0000256" key="5">
    <source>
        <dbReference type="ARBA" id="ARBA00023136"/>
    </source>
</evidence>
<keyword evidence="2" id="KW-1003">Cell membrane</keyword>
<dbReference type="EMBL" id="LN681225">
    <property type="protein sequence ID" value="CEK10216.1"/>
    <property type="molecule type" value="Genomic_DNA"/>
</dbReference>
<dbReference type="SUPFAM" id="SSF160355">
    <property type="entry name" value="Bacterial polysaccharide co-polymerase-like"/>
    <property type="match status" value="1"/>
</dbReference>
<evidence type="ECO:0000259" key="7">
    <source>
        <dbReference type="Pfam" id="PF02706"/>
    </source>
</evidence>
<evidence type="ECO:0000256" key="1">
    <source>
        <dbReference type="ARBA" id="ARBA00004651"/>
    </source>
</evidence>
<comment type="subcellular location">
    <subcellularLocation>
        <location evidence="1">Cell membrane</location>
        <topology evidence="1">Multi-pass membrane protein</topology>
    </subcellularLocation>
</comment>
<feature type="domain" description="Polysaccharide chain length determinant N-terminal" evidence="7">
    <location>
        <begin position="10"/>
        <end position="65"/>
    </location>
</feature>
<sequence length="352" mass="40071">MEGKQNTIMNEIDIVDLCLTIWLRKWFILFVTLVCVGVGTLYVALKKPVYEAKGYISAPTAGNIAALNYGRSEIGEMASRIKPFNVADVYGLFTDSLLSESTKRKFFNSIYFPTVAKNNQKVVKDSVYNGFSRIFTVKQVPDSNPAKYIVTAKGKNPEQIVKWIKDYIGLANQRALLNLSLILKNENKTMAQDFEKKIEMKREGAKQQRYDRLAQLEEALKIAKAVDIDKQSILSLNGTIADASIFNEPSMLYLRGSKELEVEIKNLQERKSDDPFIDGLRDLQLQYDYYSTNNVNLKDVALFQLDGSIRLPDLPISPKKDLILLLSTLLGLMLAIGWIVLENFRRQFMERK</sequence>
<dbReference type="RefSeq" id="WP_045105625.1">
    <property type="nucleotide sequence ID" value="NZ_LN681225.1"/>
</dbReference>
<evidence type="ECO:0000256" key="6">
    <source>
        <dbReference type="SAM" id="Phobius"/>
    </source>
</evidence>
<dbReference type="GO" id="GO:0005886">
    <property type="term" value="C:plasma membrane"/>
    <property type="evidence" value="ECO:0007669"/>
    <property type="project" value="UniProtKB-SubCell"/>
</dbReference>
<evidence type="ECO:0000256" key="2">
    <source>
        <dbReference type="ARBA" id="ARBA00022475"/>
    </source>
</evidence>
<accession>A0A0A8URT6</accession>
<dbReference type="KEGG" id="lha:LHA_1161"/>
<dbReference type="PANTHER" id="PTHR32309">
    <property type="entry name" value="TYROSINE-PROTEIN KINASE"/>
    <property type="match status" value="1"/>
</dbReference>
<dbReference type="Pfam" id="PF02706">
    <property type="entry name" value="Wzz"/>
    <property type="match status" value="1"/>
</dbReference>
<name>A0A0A8URT6_LEGHA</name>
<evidence type="ECO:0000256" key="3">
    <source>
        <dbReference type="ARBA" id="ARBA00022692"/>
    </source>
</evidence>
<reference evidence="9" key="1">
    <citation type="submission" date="2014-09" db="EMBL/GenBank/DDBJ databases">
        <authorList>
            <person name="Gomez-Valero L."/>
        </authorList>
    </citation>
    <scope>NUCLEOTIDE SEQUENCE [LARGE SCALE GENOMIC DNA]</scope>
    <source>
        <strain evidence="9">ATCC35250</strain>
    </source>
</reference>
<evidence type="ECO:0000313" key="8">
    <source>
        <dbReference type="EMBL" id="CEK10216.1"/>
    </source>
</evidence>
<protein>
    <recommendedName>
        <fullName evidence="7">Polysaccharide chain length determinant N-terminal domain-containing protein</fullName>
    </recommendedName>
</protein>
<dbReference type="Gene3D" id="3.30.1890.10">
    <property type="entry name" value="FepE-like"/>
    <property type="match status" value="1"/>
</dbReference>
<proteinExistence type="predicted"/>
<keyword evidence="4 6" id="KW-1133">Transmembrane helix</keyword>